<gene>
    <name evidence="2" type="primary">tycA</name>
    <name evidence="2" type="ORF">NCTC10138_01114</name>
</gene>
<keyword evidence="3" id="KW-1185">Reference proteome</keyword>
<dbReference type="GO" id="GO:0043041">
    <property type="term" value="P:amino acid activation for nonribosomal peptide biosynthetic process"/>
    <property type="evidence" value="ECO:0007669"/>
    <property type="project" value="TreeGrafter"/>
</dbReference>
<dbReference type="PANTHER" id="PTHR45527:SF1">
    <property type="entry name" value="FATTY ACID SYNTHASE"/>
    <property type="match status" value="1"/>
</dbReference>
<protein>
    <submittedName>
        <fullName evidence="2">Tyrocidine synthase I</fullName>
    </submittedName>
</protein>
<evidence type="ECO:0000259" key="1">
    <source>
        <dbReference type="Pfam" id="PF00501"/>
    </source>
</evidence>
<dbReference type="Gene3D" id="3.40.50.12780">
    <property type="entry name" value="N-terminal domain of ligase-like"/>
    <property type="match status" value="1"/>
</dbReference>
<sequence>MINTRINNVLEYLEKSASKYPSKIAFSDDKNSISYEELVLKAKIVGSAIAEYGLKQKPIGVINEKSVETIIVFMGIIYSGNFYALINPEHPIDRKNKIIETLDNPFFVLSKKYEKQIDSGLNINKYLSIEELLEKTTINELELLNIRKNHIDIDPLYSMFTSGSTGEPKGIVVSHRSVIDFIEVFVSEFEFTKDDIIGNQAPFDFDVSVKDIYTTLKTGATMQIIPKQKFSFPTLLLDFLCEREVTTLIWAVSALCIIPVFNGFQYKIPSKINKILFSGELMPIKHLNEWKKHLPDALYVNLYGPTEITCNCTFYTLPQGIYEKESMPIGKPFLNERVFLLDDNNELIEDANKQGEICVSGTALSLGYYNNKTETEKAFVQNPLNKYYNELIYRTGDLGFYGNDKELYFSSRKDFQVKHMGHRIELTEIDSAFLKIDNITRVATIYDKENKSIISFYQGEYESAEIVKKLRELLPKYMIPTKLIKVLNIPLTDNGKVNRKKLMEEYYE</sequence>
<name>A0A449BE50_HAPAX</name>
<dbReference type="GO" id="GO:0044550">
    <property type="term" value="P:secondary metabolite biosynthetic process"/>
    <property type="evidence" value="ECO:0007669"/>
    <property type="project" value="TreeGrafter"/>
</dbReference>
<dbReference type="GO" id="GO:0031177">
    <property type="term" value="F:phosphopantetheine binding"/>
    <property type="evidence" value="ECO:0007669"/>
    <property type="project" value="TreeGrafter"/>
</dbReference>
<dbReference type="GO" id="GO:0005737">
    <property type="term" value="C:cytoplasm"/>
    <property type="evidence" value="ECO:0007669"/>
    <property type="project" value="TreeGrafter"/>
</dbReference>
<dbReference type="InterPro" id="IPR042099">
    <property type="entry name" value="ANL_N_sf"/>
</dbReference>
<dbReference type="Pfam" id="PF00501">
    <property type="entry name" value="AMP-binding"/>
    <property type="match status" value="1"/>
</dbReference>
<dbReference type="AlphaFoldDB" id="A0A449BE50"/>
<dbReference type="KEGG" id="aaxa:NCTC10138_01114"/>
<feature type="domain" description="AMP-dependent synthetase/ligase" evidence="1">
    <location>
        <begin position="13"/>
        <end position="369"/>
    </location>
</feature>
<dbReference type="OrthoDB" id="4317020at2"/>
<dbReference type="SUPFAM" id="SSF56801">
    <property type="entry name" value="Acetyl-CoA synthetase-like"/>
    <property type="match status" value="1"/>
</dbReference>
<dbReference type="STRING" id="1278311.GCA_000428705_01370"/>
<proteinExistence type="predicted"/>
<dbReference type="Gene3D" id="3.30.300.30">
    <property type="match status" value="1"/>
</dbReference>
<accession>A0A449BE50</accession>
<reference evidence="2 3" key="1">
    <citation type="submission" date="2019-01" db="EMBL/GenBank/DDBJ databases">
        <authorList>
            <consortium name="Pathogen Informatics"/>
        </authorList>
    </citation>
    <scope>NUCLEOTIDE SEQUENCE [LARGE SCALE GENOMIC DNA]</scope>
    <source>
        <strain evidence="2 3">NCTC10138</strain>
    </source>
</reference>
<dbReference type="RefSeq" id="WP_035375818.1">
    <property type="nucleotide sequence ID" value="NZ_LR215048.1"/>
</dbReference>
<evidence type="ECO:0000313" key="3">
    <source>
        <dbReference type="Proteomes" id="UP000289841"/>
    </source>
</evidence>
<dbReference type="PANTHER" id="PTHR45527">
    <property type="entry name" value="NONRIBOSOMAL PEPTIDE SYNTHETASE"/>
    <property type="match status" value="1"/>
</dbReference>
<organism evidence="2 3">
    <name type="scientific">Haploplasma axanthum</name>
    <name type="common">Acholeplasma axanthum</name>
    <dbReference type="NCBI Taxonomy" id="29552"/>
    <lineage>
        <taxon>Bacteria</taxon>
        <taxon>Bacillati</taxon>
        <taxon>Mycoplasmatota</taxon>
        <taxon>Mollicutes</taxon>
        <taxon>Acholeplasmatales</taxon>
        <taxon>Acholeplasmataceae</taxon>
        <taxon>Haploplasma</taxon>
    </lineage>
</organism>
<dbReference type="InterPro" id="IPR045851">
    <property type="entry name" value="AMP-bd_C_sf"/>
</dbReference>
<dbReference type="Proteomes" id="UP000289841">
    <property type="component" value="Chromosome"/>
</dbReference>
<evidence type="ECO:0000313" key="2">
    <source>
        <dbReference type="EMBL" id="VEU80733.1"/>
    </source>
</evidence>
<dbReference type="InterPro" id="IPR000873">
    <property type="entry name" value="AMP-dep_synth/lig_dom"/>
</dbReference>
<dbReference type="EMBL" id="LR215048">
    <property type="protein sequence ID" value="VEU80733.1"/>
    <property type="molecule type" value="Genomic_DNA"/>
</dbReference>